<evidence type="ECO:0000313" key="3">
    <source>
        <dbReference type="Proteomes" id="UP000186922"/>
    </source>
</evidence>
<dbReference type="Proteomes" id="UP000186922">
    <property type="component" value="Unassembled WGS sequence"/>
</dbReference>
<organism evidence="2 3">
    <name type="scientific">Ramazzottius varieornatus</name>
    <name type="common">Water bear</name>
    <name type="synonym">Tardigrade</name>
    <dbReference type="NCBI Taxonomy" id="947166"/>
    <lineage>
        <taxon>Eukaryota</taxon>
        <taxon>Metazoa</taxon>
        <taxon>Ecdysozoa</taxon>
        <taxon>Tardigrada</taxon>
        <taxon>Eutardigrada</taxon>
        <taxon>Parachela</taxon>
        <taxon>Hypsibioidea</taxon>
        <taxon>Ramazzottiidae</taxon>
        <taxon>Ramazzottius</taxon>
    </lineage>
</organism>
<proteinExistence type="predicted"/>
<accession>A0A1D1V2U0</accession>
<reference evidence="2 3" key="1">
    <citation type="journal article" date="2016" name="Nat. Commun.">
        <title>Extremotolerant tardigrade genome and improved radiotolerance of human cultured cells by tardigrade-unique protein.</title>
        <authorList>
            <person name="Hashimoto T."/>
            <person name="Horikawa D.D."/>
            <person name="Saito Y."/>
            <person name="Kuwahara H."/>
            <person name="Kozuka-Hata H."/>
            <person name="Shin-I T."/>
            <person name="Minakuchi Y."/>
            <person name="Ohishi K."/>
            <person name="Motoyama A."/>
            <person name="Aizu T."/>
            <person name="Enomoto A."/>
            <person name="Kondo K."/>
            <person name="Tanaka S."/>
            <person name="Hara Y."/>
            <person name="Koshikawa S."/>
            <person name="Sagara H."/>
            <person name="Miura T."/>
            <person name="Yokobori S."/>
            <person name="Miyagawa K."/>
            <person name="Suzuki Y."/>
            <person name="Kubo T."/>
            <person name="Oyama M."/>
            <person name="Kohara Y."/>
            <person name="Fujiyama A."/>
            <person name="Arakawa K."/>
            <person name="Katayama T."/>
            <person name="Toyoda A."/>
            <person name="Kunieda T."/>
        </authorList>
    </citation>
    <scope>NUCLEOTIDE SEQUENCE [LARGE SCALE GENOMIC DNA]</scope>
    <source>
        <strain evidence="2 3">YOKOZUNA-1</strain>
    </source>
</reference>
<feature type="region of interest" description="Disordered" evidence="1">
    <location>
        <begin position="1"/>
        <end position="23"/>
    </location>
</feature>
<dbReference type="EMBL" id="BDGG01000002">
    <property type="protein sequence ID" value="GAU93907.1"/>
    <property type="molecule type" value="Genomic_DNA"/>
</dbReference>
<protein>
    <submittedName>
        <fullName evidence="2">Uncharacterized protein</fullName>
    </submittedName>
</protein>
<feature type="region of interest" description="Disordered" evidence="1">
    <location>
        <begin position="52"/>
        <end position="71"/>
    </location>
</feature>
<evidence type="ECO:0000313" key="2">
    <source>
        <dbReference type="EMBL" id="GAU93907.1"/>
    </source>
</evidence>
<keyword evidence="3" id="KW-1185">Reference proteome</keyword>
<sequence length="71" mass="7815">MKSNTSKALNRPQRPSVLGVTVQFDGKTQRTVTNRDPRSFGVQSVQIIPKPVSTPTTRQFGPGEQSCKETL</sequence>
<name>A0A1D1V2U0_RAMVA</name>
<gene>
    <name evidence="2" type="primary">RvY_05770-1</name>
    <name evidence="2" type="synonym">RvY_05770.1</name>
    <name evidence="2" type="ORF">RvY_05770</name>
</gene>
<evidence type="ECO:0000256" key="1">
    <source>
        <dbReference type="SAM" id="MobiDB-lite"/>
    </source>
</evidence>
<dbReference type="AlphaFoldDB" id="A0A1D1V2U0"/>
<comment type="caution">
    <text evidence="2">The sequence shown here is derived from an EMBL/GenBank/DDBJ whole genome shotgun (WGS) entry which is preliminary data.</text>
</comment>